<dbReference type="InterPro" id="IPR036249">
    <property type="entry name" value="Thioredoxin-like_sf"/>
</dbReference>
<dbReference type="RefSeq" id="WP_118259350.1">
    <property type="nucleotide sequence ID" value="NZ_CALBWO010000034.1"/>
</dbReference>
<evidence type="ECO:0000313" key="6">
    <source>
        <dbReference type="Proteomes" id="UP000283589"/>
    </source>
</evidence>
<dbReference type="Proteomes" id="UP000283589">
    <property type="component" value="Unassembled WGS sequence"/>
</dbReference>
<dbReference type="Gene3D" id="3.40.30.10">
    <property type="entry name" value="Glutaredoxin"/>
    <property type="match status" value="1"/>
</dbReference>
<reference evidence="5 6" key="1">
    <citation type="submission" date="2018-08" db="EMBL/GenBank/DDBJ databases">
        <title>A genome reference for cultivated species of the human gut microbiota.</title>
        <authorList>
            <person name="Zou Y."/>
            <person name="Xue W."/>
            <person name="Luo G."/>
        </authorList>
    </citation>
    <scope>NUCLEOTIDE SEQUENCE [LARGE SCALE GENOMIC DNA]</scope>
    <source>
        <strain evidence="5 6">AF14-49</strain>
    </source>
</reference>
<name>A0A412X3B7_9BACT</name>
<dbReference type="Pfam" id="PF00578">
    <property type="entry name" value="AhpC-TSA"/>
    <property type="match status" value="1"/>
</dbReference>
<keyword evidence="2" id="KW-0732">Signal</keyword>
<proteinExistence type="predicted"/>
<feature type="signal peptide" evidence="2">
    <location>
        <begin position="1"/>
        <end position="19"/>
    </location>
</feature>
<protein>
    <submittedName>
        <fullName evidence="5">AhpC/TSA family protein</fullName>
    </submittedName>
</protein>
<dbReference type="GO" id="GO:0016209">
    <property type="term" value="F:antioxidant activity"/>
    <property type="evidence" value="ECO:0007669"/>
    <property type="project" value="InterPro"/>
</dbReference>
<evidence type="ECO:0000256" key="2">
    <source>
        <dbReference type="SAM" id="SignalP"/>
    </source>
</evidence>
<dbReference type="PROSITE" id="PS51257">
    <property type="entry name" value="PROKAR_LIPOPROTEIN"/>
    <property type="match status" value="1"/>
</dbReference>
<evidence type="ECO:0000256" key="1">
    <source>
        <dbReference type="SAM" id="Coils"/>
    </source>
</evidence>
<feature type="domain" description="DUF4369" evidence="4">
    <location>
        <begin position="26"/>
        <end position="112"/>
    </location>
</feature>
<feature type="domain" description="Alkyl hydroperoxide reductase subunit C/ Thiol specific antioxidant" evidence="3">
    <location>
        <begin position="226"/>
        <end position="344"/>
    </location>
</feature>
<comment type="caution">
    <text evidence="5">The sequence shown here is derived from an EMBL/GenBank/DDBJ whole genome shotgun (WGS) entry which is preliminary data.</text>
</comment>
<feature type="coiled-coil region" evidence="1">
    <location>
        <begin position="131"/>
        <end position="165"/>
    </location>
</feature>
<dbReference type="Pfam" id="PF14289">
    <property type="entry name" value="DUF4369"/>
    <property type="match status" value="1"/>
</dbReference>
<feature type="chain" id="PRO_5019196667" evidence="2">
    <location>
        <begin position="20"/>
        <end position="362"/>
    </location>
</feature>
<sequence length="362" mass="41667">MKKKLLIACGAACLLASCATTPEKQFTLTGDLEGVGNTRIYIEHGRTIDSVEAVNGHFEYRGGTLDEPNYIKVRSADNQWGCMFWAENSPIRISCDQNGKGEVTGSQTEDEYQTYRAHMASVWMEQQAVLKKSTEANINGRTEEAERLEQELEQLKWKADTVFMAFARKYPRSHVSFNHVYNKRVMDKYRFDRLNGLLVCLDTTAFRGSQWKTFKEVYAKDQRMQPGRPFPSFSFPDIFDIPVSLDSYKGKYLILTIGSCGLAEYESYLPAKKELYGKYREKGLEIVDILIEKNKDNMLKTIANNGIEWNLISDCKYWSSPIVRDWSIDHICQHFLIDRQGTVIARDFSPEELQSQVNQLFE</sequence>
<keyword evidence="1" id="KW-0175">Coiled coil</keyword>
<organism evidence="5 6">
    <name type="scientific">Butyricimonas virosa</name>
    <dbReference type="NCBI Taxonomy" id="544645"/>
    <lineage>
        <taxon>Bacteria</taxon>
        <taxon>Pseudomonadati</taxon>
        <taxon>Bacteroidota</taxon>
        <taxon>Bacteroidia</taxon>
        <taxon>Bacteroidales</taxon>
        <taxon>Odoribacteraceae</taxon>
        <taxon>Butyricimonas</taxon>
    </lineage>
</organism>
<evidence type="ECO:0000313" key="5">
    <source>
        <dbReference type="EMBL" id="RGV35135.1"/>
    </source>
</evidence>
<accession>A0A412X3B7</accession>
<dbReference type="EMBL" id="QRZA01000005">
    <property type="protein sequence ID" value="RGV35135.1"/>
    <property type="molecule type" value="Genomic_DNA"/>
</dbReference>
<evidence type="ECO:0000259" key="4">
    <source>
        <dbReference type="Pfam" id="PF14289"/>
    </source>
</evidence>
<gene>
    <name evidence="5" type="ORF">DWW18_06065</name>
</gene>
<dbReference type="AlphaFoldDB" id="A0A412X3B7"/>
<dbReference type="InterPro" id="IPR025380">
    <property type="entry name" value="DUF4369"/>
</dbReference>
<dbReference type="SUPFAM" id="SSF52833">
    <property type="entry name" value="Thioredoxin-like"/>
    <property type="match status" value="1"/>
</dbReference>
<dbReference type="GO" id="GO:0016491">
    <property type="term" value="F:oxidoreductase activity"/>
    <property type="evidence" value="ECO:0007669"/>
    <property type="project" value="InterPro"/>
</dbReference>
<evidence type="ECO:0000259" key="3">
    <source>
        <dbReference type="Pfam" id="PF00578"/>
    </source>
</evidence>
<dbReference type="InterPro" id="IPR000866">
    <property type="entry name" value="AhpC/TSA"/>
</dbReference>
<dbReference type="CDD" id="cd02966">
    <property type="entry name" value="TlpA_like_family"/>
    <property type="match status" value="1"/>
</dbReference>